<dbReference type="PANTHER" id="PTHR36122:SF2">
    <property type="entry name" value="NICOTINAMIDE RIBOSIDE TRANSPORTER PNUC"/>
    <property type="match status" value="1"/>
</dbReference>
<feature type="transmembrane region" description="Helical" evidence="10">
    <location>
        <begin position="12"/>
        <end position="31"/>
    </location>
</feature>
<feature type="transmembrane region" description="Helical" evidence="10">
    <location>
        <begin position="152"/>
        <end position="168"/>
    </location>
</feature>
<keyword evidence="6" id="KW-1003">Cell membrane</keyword>
<keyword evidence="8 10" id="KW-1133">Transmembrane helix</keyword>
<gene>
    <name evidence="11" type="primary">pnuC</name>
    <name evidence="11" type="ORF">GCM10023188_22490</name>
</gene>
<dbReference type="PANTHER" id="PTHR36122">
    <property type="entry name" value="NICOTINAMIDE RIBOSIDE TRANSPORTER PNUC"/>
    <property type="match status" value="1"/>
</dbReference>
<proteinExistence type="inferred from homology"/>
<feature type="transmembrane region" description="Helical" evidence="10">
    <location>
        <begin position="63"/>
        <end position="80"/>
    </location>
</feature>
<sequence length="208" mass="23882">MDILQNMTEALRAMNLIELVGVLTGIVNVWLAARQNIWTWPVGLVSVSMYVLVFYDARLYADMGLNAFYFVTSLYGWYIWLYGGKNHSERKVGHVRRKELAVLLGLGAVFTVGLGYFLDNYTNADLSYADAGTTAISLIGYWMMAKKQLENWLVWLVVDVLYVGIYFYKELYLTSFLYFVFLLLCVKGYRDWQKDLQVRRPAAVEAGA</sequence>
<keyword evidence="9 10" id="KW-0472">Membrane</keyword>
<evidence type="ECO:0000256" key="10">
    <source>
        <dbReference type="SAM" id="Phobius"/>
    </source>
</evidence>
<evidence type="ECO:0000256" key="2">
    <source>
        <dbReference type="ARBA" id="ARBA00004651"/>
    </source>
</evidence>
<feature type="transmembrane region" description="Helical" evidence="10">
    <location>
        <begin position="174"/>
        <end position="190"/>
    </location>
</feature>
<comment type="function">
    <text evidence="1">Required for nicotinamide riboside transport across the inner membrane.</text>
</comment>
<evidence type="ECO:0000313" key="12">
    <source>
        <dbReference type="Proteomes" id="UP001500552"/>
    </source>
</evidence>
<evidence type="ECO:0000256" key="4">
    <source>
        <dbReference type="ARBA" id="ARBA00017522"/>
    </source>
</evidence>
<dbReference type="EMBL" id="BAABHC010000014">
    <property type="protein sequence ID" value="GAA4433266.1"/>
    <property type="molecule type" value="Genomic_DNA"/>
</dbReference>
<dbReference type="Pfam" id="PF04973">
    <property type="entry name" value="NMN_transporter"/>
    <property type="match status" value="1"/>
</dbReference>
<evidence type="ECO:0000256" key="8">
    <source>
        <dbReference type="ARBA" id="ARBA00022989"/>
    </source>
</evidence>
<comment type="similarity">
    <text evidence="3">Belongs to the nicotinamide ribonucleoside (NR) uptake permease (TC 4.B.1) family.</text>
</comment>
<protein>
    <recommendedName>
        <fullName evidence="4">Nicotinamide riboside transporter PnuC</fullName>
    </recommendedName>
</protein>
<dbReference type="NCBIfam" id="TIGR01528">
    <property type="entry name" value="NMN_trans_PnuC"/>
    <property type="match status" value="1"/>
</dbReference>
<organism evidence="11 12">
    <name type="scientific">Pontibacter saemangeumensis</name>
    <dbReference type="NCBI Taxonomy" id="1084525"/>
    <lineage>
        <taxon>Bacteria</taxon>
        <taxon>Pseudomonadati</taxon>
        <taxon>Bacteroidota</taxon>
        <taxon>Cytophagia</taxon>
        <taxon>Cytophagales</taxon>
        <taxon>Hymenobacteraceae</taxon>
        <taxon>Pontibacter</taxon>
    </lineage>
</organism>
<evidence type="ECO:0000256" key="9">
    <source>
        <dbReference type="ARBA" id="ARBA00023136"/>
    </source>
</evidence>
<comment type="caution">
    <text evidence="11">The sequence shown here is derived from an EMBL/GenBank/DDBJ whole genome shotgun (WGS) entry which is preliminary data.</text>
</comment>
<reference evidence="12" key="1">
    <citation type="journal article" date="2019" name="Int. J. Syst. Evol. Microbiol.">
        <title>The Global Catalogue of Microorganisms (GCM) 10K type strain sequencing project: providing services to taxonomists for standard genome sequencing and annotation.</title>
        <authorList>
            <consortium name="The Broad Institute Genomics Platform"/>
            <consortium name="The Broad Institute Genome Sequencing Center for Infectious Disease"/>
            <person name="Wu L."/>
            <person name="Ma J."/>
        </authorList>
    </citation>
    <scope>NUCLEOTIDE SEQUENCE [LARGE SCALE GENOMIC DNA]</scope>
    <source>
        <strain evidence="12">JCM 17926</strain>
    </source>
</reference>
<accession>A0ABP8LRQ2</accession>
<evidence type="ECO:0000256" key="7">
    <source>
        <dbReference type="ARBA" id="ARBA00022692"/>
    </source>
</evidence>
<keyword evidence="7 10" id="KW-0812">Transmembrane</keyword>
<evidence type="ECO:0000256" key="5">
    <source>
        <dbReference type="ARBA" id="ARBA00022448"/>
    </source>
</evidence>
<feature type="transmembrane region" description="Helical" evidence="10">
    <location>
        <begin position="100"/>
        <end position="118"/>
    </location>
</feature>
<dbReference type="RefSeq" id="WP_345159090.1">
    <property type="nucleotide sequence ID" value="NZ_BAABHC010000014.1"/>
</dbReference>
<evidence type="ECO:0000256" key="6">
    <source>
        <dbReference type="ARBA" id="ARBA00022475"/>
    </source>
</evidence>
<dbReference type="InterPro" id="IPR006419">
    <property type="entry name" value="NMN_transpt_PnuC"/>
</dbReference>
<evidence type="ECO:0000256" key="1">
    <source>
        <dbReference type="ARBA" id="ARBA00002672"/>
    </source>
</evidence>
<keyword evidence="12" id="KW-1185">Reference proteome</keyword>
<evidence type="ECO:0000313" key="11">
    <source>
        <dbReference type="EMBL" id="GAA4433266.1"/>
    </source>
</evidence>
<dbReference type="Proteomes" id="UP001500552">
    <property type="component" value="Unassembled WGS sequence"/>
</dbReference>
<evidence type="ECO:0000256" key="3">
    <source>
        <dbReference type="ARBA" id="ARBA00006669"/>
    </source>
</evidence>
<name>A0ABP8LRQ2_9BACT</name>
<comment type="subcellular location">
    <subcellularLocation>
        <location evidence="2">Cell membrane</location>
        <topology evidence="2">Multi-pass membrane protein</topology>
    </subcellularLocation>
</comment>
<keyword evidence="5" id="KW-0813">Transport</keyword>
<feature type="transmembrane region" description="Helical" evidence="10">
    <location>
        <begin position="38"/>
        <end position="57"/>
    </location>
</feature>